<evidence type="ECO:0000313" key="2">
    <source>
        <dbReference type="Proteomes" id="UP000186955"/>
    </source>
</evidence>
<reference evidence="1 2" key="1">
    <citation type="submission" date="2016-10" db="EMBL/GenBank/DDBJ databases">
        <title>Genome sequence of the ascomycete fungus Penicillium subrubescens.</title>
        <authorList>
            <person name="De Vries R.P."/>
            <person name="Peng M."/>
            <person name="Dilokpimol A."/>
            <person name="Hilden K."/>
            <person name="Makela M.R."/>
            <person name="Grigoriev I."/>
            <person name="Riley R."/>
            <person name="Granchi Z."/>
        </authorList>
    </citation>
    <scope>NUCLEOTIDE SEQUENCE [LARGE SCALE GENOMIC DNA]</scope>
    <source>
        <strain evidence="1 2">CBS 132785</strain>
    </source>
</reference>
<sequence length="91" mass="10605">MIISRPEEDINSEIREWASDDNIIAIESSHIHDDIRSYVHGKVRNDSGFKRWRSRPDVQEEIETRLLDKADGITVWTTAAFVLNSHHFQMA</sequence>
<accession>A0A1Q5UQ77</accession>
<protein>
    <submittedName>
        <fullName evidence="1">Uncharacterized protein</fullName>
    </submittedName>
</protein>
<name>A0A1Q5UQ77_9EURO</name>
<evidence type="ECO:0000313" key="1">
    <source>
        <dbReference type="EMBL" id="OKP14623.1"/>
    </source>
</evidence>
<dbReference type="EMBL" id="MNBE01000074">
    <property type="protein sequence ID" value="OKP14623.1"/>
    <property type="molecule type" value="Genomic_DNA"/>
</dbReference>
<proteinExistence type="predicted"/>
<comment type="caution">
    <text evidence="1">The sequence shown here is derived from an EMBL/GenBank/DDBJ whole genome shotgun (WGS) entry which is preliminary data.</text>
</comment>
<keyword evidence="2" id="KW-1185">Reference proteome</keyword>
<dbReference type="Proteomes" id="UP000186955">
    <property type="component" value="Unassembled WGS sequence"/>
</dbReference>
<dbReference type="AlphaFoldDB" id="A0A1Q5UQ77"/>
<dbReference type="STRING" id="1316194.A0A1Q5UQ77"/>
<gene>
    <name evidence="1" type="ORF">PENSUB_12571</name>
</gene>
<organism evidence="1 2">
    <name type="scientific">Penicillium subrubescens</name>
    <dbReference type="NCBI Taxonomy" id="1316194"/>
    <lineage>
        <taxon>Eukaryota</taxon>
        <taxon>Fungi</taxon>
        <taxon>Dikarya</taxon>
        <taxon>Ascomycota</taxon>
        <taxon>Pezizomycotina</taxon>
        <taxon>Eurotiomycetes</taxon>
        <taxon>Eurotiomycetidae</taxon>
        <taxon>Eurotiales</taxon>
        <taxon>Aspergillaceae</taxon>
        <taxon>Penicillium</taxon>
    </lineage>
</organism>